<reference evidence="2" key="1">
    <citation type="journal article" date="2010" name="Science">
        <title>Plasticity of animal genome architecture unmasked by rapid evolution of a pelagic tunicate.</title>
        <authorList>
            <person name="Denoeud F."/>
            <person name="Henriet S."/>
            <person name="Mungpakdee S."/>
            <person name="Aury J.M."/>
            <person name="Da Silva C."/>
            <person name="Brinkmann H."/>
            <person name="Mikhaleva J."/>
            <person name="Olsen L.C."/>
            <person name="Jubin C."/>
            <person name="Canestro C."/>
            <person name="Bouquet J.M."/>
            <person name="Danks G."/>
            <person name="Poulain J."/>
            <person name="Campsteijn C."/>
            <person name="Adamski M."/>
            <person name="Cross I."/>
            <person name="Yadetie F."/>
            <person name="Muffato M."/>
            <person name="Louis A."/>
            <person name="Butcher S."/>
            <person name="Tsagkogeorga G."/>
            <person name="Konrad A."/>
            <person name="Singh S."/>
            <person name="Jensen M.F."/>
            <person name="Cong E.H."/>
            <person name="Eikeseth-Otteraa H."/>
            <person name="Noel B."/>
            <person name="Anthouard V."/>
            <person name="Porcel B.M."/>
            <person name="Kachouri-Lafond R."/>
            <person name="Nishino A."/>
            <person name="Ugolini M."/>
            <person name="Chourrout P."/>
            <person name="Nishida H."/>
            <person name="Aasland R."/>
            <person name="Huzurbazar S."/>
            <person name="Westhof E."/>
            <person name="Delsuc F."/>
            <person name="Lehrach H."/>
            <person name="Reinhardt R."/>
            <person name="Weissenbach J."/>
            <person name="Roy S.W."/>
            <person name="Artiguenave F."/>
            <person name="Postlethwait J.H."/>
            <person name="Manak J.R."/>
            <person name="Thompson E.M."/>
            <person name="Jaillon O."/>
            <person name="Du Pasquier L."/>
            <person name="Boudinot P."/>
            <person name="Liberles D.A."/>
            <person name="Volff J.N."/>
            <person name="Philippe H."/>
            <person name="Lenhard B."/>
            <person name="Roest Crollius H."/>
            <person name="Wincker P."/>
            <person name="Chourrout D."/>
        </authorList>
    </citation>
    <scope>NUCLEOTIDE SEQUENCE [LARGE SCALE GENOMIC DNA]</scope>
</reference>
<evidence type="ECO:0000313" key="2">
    <source>
        <dbReference type="EMBL" id="CBY42642.1"/>
    </source>
</evidence>
<feature type="compositionally biased region" description="Basic residues" evidence="1">
    <location>
        <begin position="19"/>
        <end position="29"/>
    </location>
</feature>
<accession>E4Z4L4</accession>
<gene>
    <name evidence="2" type="ORF">GSOID_T00026353001</name>
</gene>
<dbReference type="EMBL" id="FN657356">
    <property type="protein sequence ID" value="CBY42642.1"/>
    <property type="molecule type" value="Genomic_DNA"/>
</dbReference>
<organism evidence="2">
    <name type="scientific">Oikopleura dioica</name>
    <name type="common">Tunicate</name>
    <dbReference type="NCBI Taxonomy" id="34765"/>
    <lineage>
        <taxon>Eukaryota</taxon>
        <taxon>Metazoa</taxon>
        <taxon>Chordata</taxon>
        <taxon>Tunicata</taxon>
        <taxon>Appendicularia</taxon>
        <taxon>Copelata</taxon>
        <taxon>Oikopleuridae</taxon>
        <taxon>Oikopleura</taxon>
    </lineage>
</organism>
<name>E4Z4L4_OIKDI</name>
<dbReference type="Proteomes" id="UP000011014">
    <property type="component" value="Unassembled WGS sequence"/>
</dbReference>
<proteinExistence type="predicted"/>
<protein>
    <submittedName>
        <fullName evidence="2">Uncharacterized protein</fullName>
    </submittedName>
</protein>
<feature type="region of interest" description="Disordered" evidence="1">
    <location>
        <begin position="1"/>
        <end position="41"/>
    </location>
</feature>
<feature type="non-terminal residue" evidence="2">
    <location>
        <position position="1"/>
    </location>
</feature>
<evidence type="ECO:0000256" key="1">
    <source>
        <dbReference type="SAM" id="MobiDB-lite"/>
    </source>
</evidence>
<dbReference type="AlphaFoldDB" id="E4Z4L4"/>
<sequence length="41" mass="4842">RDIFKRGRNQKNPSQNAVLRKKSRNMKTRLKLDNSNELKSA</sequence>
<feature type="compositionally biased region" description="Basic and acidic residues" evidence="1">
    <location>
        <begin position="30"/>
        <end position="41"/>
    </location>
</feature>